<proteinExistence type="predicted"/>
<dbReference type="InterPro" id="IPR058920">
    <property type="entry name" value="PAP-OAS1-bd-rel"/>
</dbReference>
<reference evidence="3" key="1">
    <citation type="journal article" date="2019" name="Curr. Biol.">
        <title>Genome Sequence of Striga asiatica Provides Insight into the Evolution of Plant Parasitism.</title>
        <authorList>
            <person name="Yoshida S."/>
            <person name="Kim S."/>
            <person name="Wafula E.K."/>
            <person name="Tanskanen J."/>
            <person name="Kim Y.M."/>
            <person name="Honaas L."/>
            <person name="Yang Z."/>
            <person name="Spallek T."/>
            <person name="Conn C.E."/>
            <person name="Ichihashi Y."/>
            <person name="Cheong K."/>
            <person name="Cui S."/>
            <person name="Der J.P."/>
            <person name="Gundlach H."/>
            <person name="Jiao Y."/>
            <person name="Hori C."/>
            <person name="Ishida J.K."/>
            <person name="Kasahara H."/>
            <person name="Kiba T."/>
            <person name="Kim M.S."/>
            <person name="Koo N."/>
            <person name="Laohavisit A."/>
            <person name="Lee Y.H."/>
            <person name="Lumba S."/>
            <person name="McCourt P."/>
            <person name="Mortimer J.C."/>
            <person name="Mutuku J.M."/>
            <person name="Nomura T."/>
            <person name="Sasaki-Sekimoto Y."/>
            <person name="Seto Y."/>
            <person name="Wang Y."/>
            <person name="Wakatake T."/>
            <person name="Sakakibara H."/>
            <person name="Demura T."/>
            <person name="Yamaguchi S."/>
            <person name="Yoneyama K."/>
            <person name="Manabe R.I."/>
            <person name="Nelson D.C."/>
            <person name="Schulman A.H."/>
            <person name="Timko M.P."/>
            <person name="dePamphilis C.W."/>
            <person name="Choi D."/>
            <person name="Shirasu K."/>
        </authorList>
    </citation>
    <scope>NUCLEOTIDE SEQUENCE [LARGE SCALE GENOMIC DNA]</scope>
    <source>
        <strain evidence="3">cv. UVA1</strain>
    </source>
</reference>
<accession>A0A5A7P163</accession>
<gene>
    <name evidence="2" type="ORF">STAS_02139</name>
</gene>
<evidence type="ECO:0000313" key="3">
    <source>
        <dbReference type="Proteomes" id="UP000325081"/>
    </source>
</evidence>
<dbReference type="Proteomes" id="UP000325081">
    <property type="component" value="Unassembled WGS sequence"/>
</dbReference>
<dbReference type="EMBL" id="BKCP01001113">
    <property type="protein sequence ID" value="GER26482.1"/>
    <property type="molecule type" value="Genomic_DNA"/>
</dbReference>
<feature type="domain" description="PAP/OAS1 substrate-binding-related" evidence="1">
    <location>
        <begin position="98"/>
        <end position="165"/>
    </location>
</feature>
<dbReference type="InterPro" id="IPR058921">
    <property type="entry name" value="PAP/OAS1-rel"/>
</dbReference>
<organism evidence="2 3">
    <name type="scientific">Striga asiatica</name>
    <name type="common">Asiatic witchweed</name>
    <name type="synonym">Buchnera asiatica</name>
    <dbReference type="NCBI Taxonomy" id="4170"/>
    <lineage>
        <taxon>Eukaryota</taxon>
        <taxon>Viridiplantae</taxon>
        <taxon>Streptophyta</taxon>
        <taxon>Embryophyta</taxon>
        <taxon>Tracheophyta</taxon>
        <taxon>Spermatophyta</taxon>
        <taxon>Magnoliopsida</taxon>
        <taxon>eudicotyledons</taxon>
        <taxon>Gunneridae</taxon>
        <taxon>Pentapetalae</taxon>
        <taxon>asterids</taxon>
        <taxon>lamiids</taxon>
        <taxon>Lamiales</taxon>
        <taxon>Orobanchaceae</taxon>
        <taxon>Buchnereae</taxon>
        <taxon>Striga</taxon>
    </lineage>
</organism>
<dbReference type="Pfam" id="PF26180">
    <property type="entry name" value="PAP-OAS1"/>
    <property type="match status" value="2"/>
</dbReference>
<dbReference type="AlphaFoldDB" id="A0A5A7P163"/>
<feature type="non-terminal residue" evidence="2">
    <location>
        <position position="1"/>
    </location>
</feature>
<feature type="domain" description="PAP/OAS1 substrate-binding-related" evidence="1">
    <location>
        <begin position="69"/>
        <end position="97"/>
    </location>
</feature>
<dbReference type="PANTHER" id="PTHR45979:SF30">
    <property type="entry name" value="NUCLEOTIDYLTRANSFERASE"/>
    <property type="match status" value="1"/>
</dbReference>
<keyword evidence="3" id="KW-1185">Reference proteome</keyword>
<comment type="caution">
    <text evidence="2">The sequence shown here is derived from an EMBL/GenBank/DDBJ whole genome shotgun (WGS) entry which is preliminary data.</text>
</comment>
<dbReference type="OrthoDB" id="273917at2759"/>
<protein>
    <submittedName>
        <fullName evidence="2">PAP/OAS1 substrate-binding domain superfamily</fullName>
    </submittedName>
</protein>
<sequence length="167" mass="19007">VCTFSFVPLKTYLPDGDIDLTALCDSLNLKYIWANQVQDLLKNEEKNKNAEFHVKEVHYIQDEVDHLTNQNHLFKRSIILIKAWCYYESRKLGAGSDLQYFTAEPPRKDSGELLLSKLFLDACSSVYAVLLGGQENNGQPFVSKHFNVIDPLRVNNNLGLSVSKDKL</sequence>
<evidence type="ECO:0000313" key="2">
    <source>
        <dbReference type="EMBL" id="GER26482.1"/>
    </source>
</evidence>
<name>A0A5A7P163_STRAF</name>
<dbReference type="PANTHER" id="PTHR45979">
    <property type="entry name" value="PAP/OAS1 SUBSTRATE-BINDING DOMAIN SUPERFAMILY"/>
    <property type="match status" value="1"/>
</dbReference>
<evidence type="ECO:0000259" key="1">
    <source>
        <dbReference type="Pfam" id="PF26180"/>
    </source>
</evidence>